<keyword evidence="3" id="KW-1185">Reference proteome</keyword>
<dbReference type="EMBL" id="BGPR01001743">
    <property type="protein sequence ID" value="GBM60891.1"/>
    <property type="molecule type" value="Genomic_DNA"/>
</dbReference>
<feature type="region of interest" description="Disordered" evidence="1">
    <location>
        <begin position="1"/>
        <end position="26"/>
    </location>
</feature>
<name>A0A4Y2H6X3_ARAVE</name>
<protein>
    <recommendedName>
        <fullName evidence="4">RNase H type-1 domain-containing protein</fullName>
    </recommendedName>
</protein>
<evidence type="ECO:0000256" key="1">
    <source>
        <dbReference type="SAM" id="MobiDB-lite"/>
    </source>
</evidence>
<organism evidence="2 3">
    <name type="scientific">Araneus ventricosus</name>
    <name type="common">Orbweaver spider</name>
    <name type="synonym">Epeira ventricosa</name>
    <dbReference type="NCBI Taxonomy" id="182803"/>
    <lineage>
        <taxon>Eukaryota</taxon>
        <taxon>Metazoa</taxon>
        <taxon>Ecdysozoa</taxon>
        <taxon>Arthropoda</taxon>
        <taxon>Chelicerata</taxon>
        <taxon>Arachnida</taxon>
        <taxon>Araneae</taxon>
        <taxon>Araneomorphae</taxon>
        <taxon>Entelegynae</taxon>
        <taxon>Araneoidea</taxon>
        <taxon>Araneidae</taxon>
        <taxon>Araneus</taxon>
    </lineage>
</organism>
<comment type="caution">
    <text evidence="2">The sequence shown here is derived from an EMBL/GenBank/DDBJ whole genome shotgun (WGS) entry which is preliminary data.</text>
</comment>
<evidence type="ECO:0000313" key="3">
    <source>
        <dbReference type="Proteomes" id="UP000499080"/>
    </source>
</evidence>
<evidence type="ECO:0000313" key="2">
    <source>
        <dbReference type="EMBL" id="GBM60891.1"/>
    </source>
</evidence>
<dbReference type="OrthoDB" id="411871at2759"/>
<dbReference type="Proteomes" id="UP000499080">
    <property type="component" value="Unassembled WGS sequence"/>
</dbReference>
<dbReference type="AlphaFoldDB" id="A0A4Y2H6X3"/>
<gene>
    <name evidence="2" type="ORF">AVEN_49650_1</name>
</gene>
<evidence type="ECO:0008006" key="4">
    <source>
        <dbReference type="Google" id="ProtNLM"/>
    </source>
</evidence>
<reference evidence="2 3" key="1">
    <citation type="journal article" date="2019" name="Sci. Rep.">
        <title>Orb-weaving spider Araneus ventricosus genome elucidates the spidroin gene catalogue.</title>
        <authorList>
            <person name="Kono N."/>
            <person name="Nakamura H."/>
            <person name="Ohtoshi R."/>
            <person name="Moran D.A.P."/>
            <person name="Shinohara A."/>
            <person name="Yoshida Y."/>
            <person name="Fujiwara M."/>
            <person name="Mori M."/>
            <person name="Tomita M."/>
            <person name="Arakawa K."/>
        </authorList>
    </citation>
    <scope>NUCLEOTIDE SEQUENCE [LARGE SCALE GENOMIC DNA]</scope>
</reference>
<accession>A0A4Y2H6X3</accession>
<sequence length="103" mass="11907">MTKTRNYKKKQQQCQGSRFEDGSKSDSEAGLAVCILEHGEPHEVLNLNWVLIIPFSRQRWRPLISPFAGLWKKIKINIITDSQSSIEALRRSRSRSEVVIKKI</sequence>
<feature type="compositionally biased region" description="Basic residues" evidence="1">
    <location>
        <begin position="1"/>
        <end position="11"/>
    </location>
</feature>
<proteinExistence type="predicted"/>